<evidence type="ECO:0000313" key="1">
    <source>
        <dbReference type="EMBL" id="GIY61470.1"/>
    </source>
</evidence>
<accession>A0AAV4UVP3</accession>
<gene>
    <name evidence="1" type="ORF">CEXT_515911</name>
</gene>
<comment type="caution">
    <text evidence="1">The sequence shown here is derived from an EMBL/GenBank/DDBJ whole genome shotgun (WGS) entry which is preliminary data.</text>
</comment>
<dbReference type="AlphaFoldDB" id="A0AAV4UVP3"/>
<proteinExistence type="predicted"/>
<evidence type="ECO:0000313" key="2">
    <source>
        <dbReference type="Proteomes" id="UP001054945"/>
    </source>
</evidence>
<reference evidence="1 2" key="1">
    <citation type="submission" date="2021-06" db="EMBL/GenBank/DDBJ databases">
        <title>Caerostris extrusa draft genome.</title>
        <authorList>
            <person name="Kono N."/>
            <person name="Arakawa K."/>
        </authorList>
    </citation>
    <scope>NUCLEOTIDE SEQUENCE [LARGE SCALE GENOMIC DNA]</scope>
</reference>
<dbReference type="Proteomes" id="UP001054945">
    <property type="component" value="Unassembled WGS sequence"/>
</dbReference>
<keyword evidence="2" id="KW-1185">Reference proteome</keyword>
<sequence length="99" mass="10838">MATKKMGLLYQPRSQENTADKLQLNTDNCKSIEEASSEFTEKCFQNSTSDNTRCGYPVHKMRDLALANTNLKAVLLPNGGFKAAARRALHGGHEIGAPD</sequence>
<name>A0AAV4UVP3_CAEEX</name>
<organism evidence="1 2">
    <name type="scientific">Caerostris extrusa</name>
    <name type="common">Bark spider</name>
    <name type="synonym">Caerostris bankana</name>
    <dbReference type="NCBI Taxonomy" id="172846"/>
    <lineage>
        <taxon>Eukaryota</taxon>
        <taxon>Metazoa</taxon>
        <taxon>Ecdysozoa</taxon>
        <taxon>Arthropoda</taxon>
        <taxon>Chelicerata</taxon>
        <taxon>Arachnida</taxon>
        <taxon>Araneae</taxon>
        <taxon>Araneomorphae</taxon>
        <taxon>Entelegynae</taxon>
        <taxon>Araneoidea</taxon>
        <taxon>Araneidae</taxon>
        <taxon>Caerostris</taxon>
    </lineage>
</organism>
<dbReference type="EMBL" id="BPLR01013471">
    <property type="protein sequence ID" value="GIY61470.1"/>
    <property type="molecule type" value="Genomic_DNA"/>
</dbReference>
<protein>
    <submittedName>
        <fullName evidence="1">Uncharacterized protein</fullName>
    </submittedName>
</protein>